<evidence type="ECO:0000313" key="3">
    <source>
        <dbReference type="Proteomes" id="UP000038055"/>
    </source>
</evidence>
<dbReference type="RefSeq" id="WP_041994407.1">
    <property type="nucleotide sequence ID" value="NZ_CDOD01000056.1"/>
</dbReference>
<keyword evidence="3" id="KW-1185">Reference proteome</keyword>
<dbReference type="PIRSF" id="PIRSF029347">
    <property type="entry name" value="RecF"/>
    <property type="match status" value="1"/>
</dbReference>
<dbReference type="EMBL" id="CDOD01000056">
    <property type="protein sequence ID" value="CEN39464.1"/>
    <property type="molecule type" value="Genomic_DNA"/>
</dbReference>
<sequence>MQRIEIKGYKSIRELSLPMHNINIFIGANGSGKSNFLSFFDFLKHIYRRNLQEYVALKGIDTFLHKGSKVTQEISAKLDFENTNAYSFTLKKGENSFIFTKEELWYSNQNFINPIDIASFNTESKLHYSNAPRARYIENYISGLNKYHFHDTGEHSPFGRASNVENDKYFLYEKGENLGAFLFDIQHNHPISYQFIIKTIQSIVPYFFDFFLKPENNGSIKLKWQSKYTDTVYGVNDLSDGTIRFIALTTLFLQPNLPEVIIIDEPELGLHPTAIAKLSGLIKSVAKKDVQVIIATQSTDLISHFEPEDIITVDQIDEESHFQRLRSEELQVWLEDYSIDDLWKRNIITKGHPNF</sequence>
<dbReference type="PANTHER" id="PTHR32182:SF22">
    <property type="entry name" value="ATP-DEPENDENT ENDONUCLEASE, OLD FAMILY-RELATED"/>
    <property type="match status" value="1"/>
</dbReference>
<gene>
    <name evidence="2" type="ORF">CCYN2B_60132</name>
</gene>
<dbReference type="Pfam" id="PF13304">
    <property type="entry name" value="AAA_21"/>
    <property type="match status" value="1"/>
</dbReference>
<evidence type="ECO:0000259" key="1">
    <source>
        <dbReference type="Pfam" id="PF13304"/>
    </source>
</evidence>
<dbReference type="GO" id="GO:0000731">
    <property type="term" value="P:DNA synthesis involved in DNA repair"/>
    <property type="evidence" value="ECO:0007669"/>
    <property type="project" value="TreeGrafter"/>
</dbReference>
<dbReference type="InterPro" id="IPR014555">
    <property type="entry name" value="RecF-like"/>
</dbReference>
<name>A0A0B7HLC7_9FLAO</name>
<dbReference type="InterPro" id="IPR003959">
    <property type="entry name" value="ATPase_AAA_core"/>
</dbReference>
<dbReference type="CDD" id="cd00267">
    <property type="entry name" value="ABC_ATPase"/>
    <property type="match status" value="1"/>
</dbReference>
<evidence type="ECO:0000313" key="2">
    <source>
        <dbReference type="EMBL" id="CEN39464.1"/>
    </source>
</evidence>
<dbReference type="InterPro" id="IPR027417">
    <property type="entry name" value="P-loop_NTPase"/>
</dbReference>
<reference evidence="3" key="1">
    <citation type="submission" date="2015-01" db="EMBL/GenBank/DDBJ databases">
        <authorList>
            <person name="MANFREDI Pablo"/>
        </authorList>
    </citation>
    <scope>NUCLEOTIDE SEQUENCE [LARGE SCALE GENOMIC DNA]</scope>
    <source>
        <strain evidence="3">Ccyn2B</strain>
    </source>
</reference>
<organism evidence="2 3">
    <name type="scientific">Capnocytophaga cynodegmi</name>
    <dbReference type="NCBI Taxonomy" id="28189"/>
    <lineage>
        <taxon>Bacteria</taxon>
        <taxon>Pseudomonadati</taxon>
        <taxon>Bacteroidota</taxon>
        <taxon>Flavobacteriia</taxon>
        <taxon>Flavobacteriales</taxon>
        <taxon>Flavobacteriaceae</taxon>
        <taxon>Capnocytophaga</taxon>
    </lineage>
</organism>
<dbReference type="PANTHER" id="PTHR32182">
    <property type="entry name" value="DNA REPLICATION AND REPAIR PROTEIN RECF"/>
    <property type="match status" value="1"/>
</dbReference>
<feature type="domain" description="ATPase AAA-type core" evidence="1">
    <location>
        <begin position="22"/>
        <end position="302"/>
    </location>
</feature>
<dbReference type="GO" id="GO:0016887">
    <property type="term" value="F:ATP hydrolysis activity"/>
    <property type="evidence" value="ECO:0007669"/>
    <property type="project" value="InterPro"/>
</dbReference>
<dbReference type="Gene3D" id="3.40.50.300">
    <property type="entry name" value="P-loop containing nucleotide triphosphate hydrolases"/>
    <property type="match status" value="1"/>
</dbReference>
<accession>A0A0B7HLC7</accession>
<proteinExistence type="predicted"/>
<dbReference type="AlphaFoldDB" id="A0A0B7HLC7"/>
<dbReference type="SUPFAM" id="SSF52540">
    <property type="entry name" value="P-loop containing nucleoside triphosphate hydrolases"/>
    <property type="match status" value="1"/>
</dbReference>
<dbReference type="GO" id="GO:0006302">
    <property type="term" value="P:double-strand break repair"/>
    <property type="evidence" value="ECO:0007669"/>
    <property type="project" value="TreeGrafter"/>
</dbReference>
<dbReference type="Proteomes" id="UP000038055">
    <property type="component" value="Unassembled WGS sequence"/>
</dbReference>
<dbReference type="GO" id="GO:0005524">
    <property type="term" value="F:ATP binding"/>
    <property type="evidence" value="ECO:0007669"/>
    <property type="project" value="InterPro"/>
</dbReference>
<protein>
    <recommendedName>
        <fullName evidence="1">ATPase AAA-type core domain-containing protein</fullName>
    </recommendedName>
</protein>